<protein>
    <recommendedName>
        <fullName evidence="3">Sulfotransferase family protein</fullName>
    </recommendedName>
</protein>
<evidence type="ECO:0000313" key="2">
    <source>
        <dbReference type="Proteomes" id="UP000198379"/>
    </source>
</evidence>
<keyword evidence="2" id="KW-1185">Reference proteome</keyword>
<reference evidence="1 2" key="1">
    <citation type="submission" date="2017-06" db="EMBL/GenBank/DDBJ databases">
        <authorList>
            <person name="Kim H.J."/>
            <person name="Triplett B.A."/>
        </authorList>
    </citation>
    <scope>NUCLEOTIDE SEQUENCE [LARGE SCALE GENOMIC DNA]</scope>
    <source>
        <strain evidence="1 2">DSM 25597</strain>
    </source>
</reference>
<accession>A0A238ZIV1</accession>
<dbReference type="Gene3D" id="3.40.50.300">
    <property type="entry name" value="P-loop containing nucleotide triphosphate hydrolases"/>
    <property type="match status" value="1"/>
</dbReference>
<evidence type="ECO:0008006" key="3">
    <source>
        <dbReference type="Google" id="ProtNLM"/>
    </source>
</evidence>
<dbReference type="SUPFAM" id="SSF52540">
    <property type="entry name" value="P-loop containing nucleoside triphosphate hydrolases"/>
    <property type="match status" value="1"/>
</dbReference>
<name>A0A238ZIV1_9FLAO</name>
<dbReference type="OrthoDB" id="5380394at2"/>
<dbReference type="EMBL" id="FZNY01000003">
    <property type="protein sequence ID" value="SNR83277.1"/>
    <property type="molecule type" value="Genomic_DNA"/>
</dbReference>
<gene>
    <name evidence="1" type="ORF">SAMN06265376_103272</name>
</gene>
<dbReference type="AlphaFoldDB" id="A0A238ZIV1"/>
<dbReference type="InterPro" id="IPR027417">
    <property type="entry name" value="P-loop_NTPase"/>
</dbReference>
<sequence>MSSIKKPKKLFPKHTTVEEHPTTVCYKLPAVVFKYPFFNEGIQAYRMKGHAITNETLDAIDIIPNRQIELKGFIFHTSHCGSTLLVRMLQTTSHIRVISETEAINGLLLSYVLHNLPKETVQKQLKKIIESYCQPLGDEKHVIFKLTSWNVFMIDVFLELYPTTKWMYLDRKTDEVVASLKKSDGGFAQWWQQPTDILKRYFTGEGYHYTTKEAYLIHMVKLHRKQAQLHTNSHTLHTNYHTLLDDFIKIIAHFELNLSDQEIENAKKTTAFYSKSMSKTPYSIS</sequence>
<evidence type="ECO:0000313" key="1">
    <source>
        <dbReference type="EMBL" id="SNR83277.1"/>
    </source>
</evidence>
<proteinExistence type="predicted"/>
<dbReference type="Proteomes" id="UP000198379">
    <property type="component" value="Unassembled WGS sequence"/>
</dbReference>
<organism evidence="1 2">
    <name type="scientific">Dokdonia pacifica</name>
    <dbReference type="NCBI Taxonomy" id="1627892"/>
    <lineage>
        <taxon>Bacteria</taxon>
        <taxon>Pseudomonadati</taxon>
        <taxon>Bacteroidota</taxon>
        <taxon>Flavobacteriia</taxon>
        <taxon>Flavobacteriales</taxon>
        <taxon>Flavobacteriaceae</taxon>
        <taxon>Dokdonia</taxon>
    </lineage>
</organism>
<dbReference type="RefSeq" id="WP_089371596.1">
    <property type="nucleotide sequence ID" value="NZ_BMEP01000001.1"/>
</dbReference>